<evidence type="ECO:0000256" key="1">
    <source>
        <dbReference type="SAM" id="Phobius"/>
    </source>
</evidence>
<evidence type="ECO:0000313" key="2">
    <source>
        <dbReference type="EMBL" id="EFE09811.1"/>
    </source>
</evidence>
<keyword evidence="1" id="KW-1133">Transmembrane helix</keyword>
<organism evidence="2 3">
    <name type="scientific">Citrobacter youngae ATCC 29220</name>
    <dbReference type="NCBI Taxonomy" id="500640"/>
    <lineage>
        <taxon>Bacteria</taxon>
        <taxon>Pseudomonadati</taxon>
        <taxon>Pseudomonadota</taxon>
        <taxon>Gammaproteobacteria</taxon>
        <taxon>Enterobacterales</taxon>
        <taxon>Enterobacteriaceae</taxon>
        <taxon>Citrobacter</taxon>
        <taxon>Citrobacter freundii complex</taxon>
    </lineage>
</organism>
<reference evidence="2 3" key="1">
    <citation type="submission" date="2010-02" db="EMBL/GenBank/DDBJ databases">
        <authorList>
            <person name="Weinstock G."/>
            <person name="Sodergren E."/>
            <person name="Clifton S."/>
            <person name="Fulton L."/>
            <person name="Fulton B."/>
            <person name="Courtney L."/>
            <person name="Fronick C."/>
            <person name="Harrison M."/>
            <person name="Strong C."/>
            <person name="Farmer C."/>
            <person name="Delahaunty K."/>
            <person name="Markovic C."/>
            <person name="Hall O."/>
            <person name="Minx P."/>
            <person name="Tomlinson C."/>
            <person name="Mitreva M."/>
            <person name="Nelson J."/>
            <person name="Hou S."/>
            <person name="Wollam A."/>
            <person name="Pepin K.H."/>
            <person name="Johnson M."/>
            <person name="Bhonagiri V."/>
            <person name="Zhang X."/>
            <person name="Suruliraj S."/>
            <person name="Warren W."/>
            <person name="Chinwalla A."/>
            <person name="Mardis E.R."/>
            <person name="Wilson R.K."/>
        </authorList>
    </citation>
    <scope>NUCLEOTIDE SEQUENCE [LARGE SCALE GENOMIC DNA]</scope>
    <source>
        <strain evidence="2 3">ATCC 29220</strain>
    </source>
</reference>
<name>D4B6N1_9ENTR</name>
<gene>
    <name evidence="2" type="ORF">CIT292_05969</name>
</gene>
<accession>D4B6N1</accession>
<proteinExistence type="predicted"/>
<dbReference type="HOGENOM" id="CLU_2988349_0_0_6"/>
<keyword evidence="1" id="KW-0812">Transmembrane</keyword>
<dbReference type="AlphaFoldDB" id="D4B6N1"/>
<keyword evidence="1" id="KW-0472">Membrane</keyword>
<comment type="caution">
    <text evidence="2">The sequence shown here is derived from an EMBL/GenBank/DDBJ whole genome shotgun (WGS) entry which is preliminary data.</text>
</comment>
<protein>
    <submittedName>
        <fullName evidence="2">Uncharacterized protein</fullName>
    </submittedName>
</protein>
<dbReference type="Proteomes" id="UP000003880">
    <property type="component" value="Unassembled WGS sequence"/>
</dbReference>
<evidence type="ECO:0000313" key="3">
    <source>
        <dbReference type="Proteomes" id="UP000003880"/>
    </source>
</evidence>
<dbReference type="EMBL" id="ABWL02000002">
    <property type="protein sequence ID" value="EFE09811.1"/>
    <property type="molecule type" value="Genomic_DNA"/>
</dbReference>
<sequence>MLRYKKIGILRNDVMLTLQHQHRLAEHNEYAFLEKGSVHLMFIAFLYTFTGTIISEK</sequence>
<feature type="transmembrane region" description="Helical" evidence="1">
    <location>
        <begin position="36"/>
        <end position="54"/>
    </location>
</feature>